<dbReference type="InterPro" id="IPR036300">
    <property type="entry name" value="MIR_dom_sf"/>
</dbReference>
<dbReference type="InterPro" id="IPR035910">
    <property type="entry name" value="RyR/IP3R_RIH_dom_sf"/>
</dbReference>
<dbReference type="PANTHER" id="PTHR13715:SF99">
    <property type="entry name" value="INOSITOL 1,4,5-TRISPHOSPHATE RECEPTOR-LIKE PROTEIN A"/>
    <property type="match status" value="1"/>
</dbReference>
<dbReference type="AlphaFoldDB" id="A0AAE0F2K9"/>
<dbReference type="Pfam" id="PF02815">
    <property type="entry name" value="MIR"/>
    <property type="match status" value="1"/>
</dbReference>
<dbReference type="Pfam" id="PF01365">
    <property type="entry name" value="RYDR_ITPR"/>
    <property type="match status" value="1"/>
</dbReference>
<dbReference type="SUPFAM" id="SSF100909">
    <property type="entry name" value="IP3 receptor type 1 binding core, domain 2"/>
    <property type="match status" value="1"/>
</dbReference>
<dbReference type="EMBL" id="LGRX02028465">
    <property type="protein sequence ID" value="KAK3248035.1"/>
    <property type="molecule type" value="Genomic_DNA"/>
</dbReference>
<dbReference type="PROSITE" id="PS50919">
    <property type="entry name" value="MIR"/>
    <property type="match status" value="1"/>
</dbReference>
<dbReference type="InterPro" id="IPR016093">
    <property type="entry name" value="MIR_motif"/>
</dbReference>
<keyword evidence="1" id="KW-0677">Repeat</keyword>
<dbReference type="InterPro" id="IPR015925">
    <property type="entry name" value="Ryanodine_IP3_receptor"/>
</dbReference>
<organism evidence="3 4">
    <name type="scientific">Cymbomonas tetramitiformis</name>
    <dbReference type="NCBI Taxonomy" id="36881"/>
    <lineage>
        <taxon>Eukaryota</taxon>
        <taxon>Viridiplantae</taxon>
        <taxon>Chlorophyta</taxon>
        <taxon>Pyramimonadophyceae</taxon>
        <taxon>Pyramimonadales</taxon>
        <taxon>Pyramimonadaceae</taxon>
        <taxon>Cymbomonas</taxon>
    </lineage>
</organism>
<evidence type="ECO:0000313" key="4">
    <source>
        <dbReference type="Proteomes" id="UP001190700"/>
    </source>
</evidence>
<dbReference type="GO" id="GO:0016020">
    <property type="term" value="C:membrane"/>
    <property type="evidence" value="ECO:0007669"/>
    <property type="project" value="InterPro"/>
</dbReference>
<feature type="domain" description="MIR" evidence="2">
    <location>
        <begin position="123"/>
        <end position="176"/>
    </location>
</feature>
<dbReference type="Proteomes" id="UP001190700">
    <property type="component" value="Unassembled WGS sequence"/>
</dbReference>
<dbReference type="InterPro" id="IPR014821">
    <property type="entry name" value="Ins145_P3_rcpt"/>
</dbReference>
<gene>
    <name evidence="3" type="ORF">CYMTET_42485</name>
</gene>
<dbReference type="SMART" id="SM00472">
    <property type="entry name" value="MIR"/>
    <property type="match status" value="2"/>
</dbReference>
<dbReference type="InterPro" id="IPR000699">
    <property type="entry name" value="RIH_dom"/>
</dbReference>
<name>A0AAE0F2K9_9CHLO</name>
<accession>A0AAE0F2K9</accession>
<sequence>MKHGDKSSNRILKFGDHITLRSSEWDGHLCCTGKNYNGVQVHTLVEGLYVPPNVSECRFELVQKQHCAARKAFQKELSRLGLEYQGNWRRQARPEDVAVLSRCEAAEEGEQRLNEMEYLRSVGTYVRYGQIVQLKSVPTGRFLTVQKEKALSEQQCIKLELVATFDDSSYFYIEAGYKRKAHRDYLMFGDTVAFMSAKFPNNFVHCSSLPTKHDPVHSVHRDPCILRERDVNLSMHKSCFDLIPYFASRPSAQAPRDSIDGGVVVTIQHFASNSFLLVEGDQVQFARMEDTQSAAMWVVQPESIEWAGLPITSGSRLRLRHLTSDSYLMAELPQVRRNASTTALPKLQQSPEATEAEAAQVQSEPVSHFLREETLGTPVREEGDCGVQLTREHRPENTLWTLEMENRDEPDPKLNMPFFLRSNVIQAGAWLSRAPPEISGAELVEERQAAGLVTKPVVHDMLTFTRVPEDTARQVAKYSAIRRQLAIILTEISTQLGDASPPKHNVKRWAELAMPLVVGSAAAAVRGKEGQLGVARKALLNLKAAKSKIRLSMANHYEPMMACFREVIQDCVPGYANANCSSLWLPNPTSQRRAREQGLLDCAVHLMQLLFREKGLPYDILLLKPSHLGGDLVGLCKLCHGVVIACCHENADNIAYVAAPKRAWLLLLREQFGSEMRAADTLMVLYANNRQQLERISDGEMSEYINFAVQLQQPKFMHFLATICKQGESPLPTNQNRIVRLLIGPSAKTPITTFLRSELRPEPLTKINRLVVMATIHGKQVSVDAALHDGGKELPEGTARPQDVAMLIYTETLELFSALIYGRNHTARTELYGLRTHMAIGYKDLLTCAFLTSLPKRLRATCVHLLLGMYVDTEPYLADDPVELVRCWKGNGPSSDNASFLSSSAPAGNGRSLASMFQVVRGHPSVADPGFHKLREHILGYLEEIGGALSDDYARSSLTLAVLELTQQLLRQGLFGGLFDEDKPIARLVTHIIRILDGRDDIIEGEGHSRDESARFRQTLEYCFDLRLNHRLALCFEMFQKYSSFFRSNDCRDTDPPLTGTSPSDLMKQLNSELFETTIFGDSVKAPVHLELEKLPYIMEVLLDLTRYENYGCGPSLQRRDCATWRSAVDAEIGA</sequence>
<proteinExistence type="predicted"/>
<dbReference type="InterPro" id="IPR000493">
    <property type="entry name" value="InsP3_rcpt"/>
</dbReference>
<dbReference type="Pfam" id="PF08709">
    <property type="entry name" value="Ins145_P3_rec"/>
    <property type="match status" value="1"/>
</dbReference>
<protein>
    <recommendedName>
        <fullName evidence="2">MIR domain-containing protein</fullName>
    </recommendedName>
</protein>
<evidence type="ECO:0000256" key="1">
    <source>
        <dbReference type="ARBA" id="ARBA00022737"/>
    </source>
</evidence>
<dbReference type="GO" id="GO:0005220">
    <property type="term" value="F:inositol 1,4,5-trisphosphate-gated calcium channel activity"/>
    <property type="evidence" value="ECO:0007669"/>
    <property type="project" value="InterPro"/>
</dbReference>
<keyword evidence="4" id="KW-1185">Reference proteome</keyword>
<dbReference type="PANTHER" id="PTHR13715">
    <property type="entry name" value="RYANODINE RECEPTOR AND IP3 RECEPTOR"/>
    <property type="match status" value="1"/>
</dbReference>
<comment type="caution">
    <text evidence="3">The sequence shown here is derived from an EMBL/GenBank/DDBJ whole genome shotgun (WGS) entry which is preliminary data.</text>
</comment>
<evidence type="ECO:0000259" key="2">
    <source>
        <dbReference type="PROSITE" id="PS50919"/>
    </source>
</evidence>
<dbReference type="GO" id="GO:0070679">
    <property type="term" value="F:inositol 1,4,5 trisphosphate binding"/>
    <property type="evidence" value="ECO:0007669"/>
    <property type="project" value="InterPro"/>
</dbReference>
<dbReference type="Gene3D" id="2.80.10.50">
    <property type="match status" value="2"/>
</dbReference>
<evidence type="ECO:0000313" key="3">
    <source>
        <dbReference type="EMBL" id="KAK3248035.1"/>
    </source>
</evidence>
<reference evidence="3 4" key="1">
    <citation type="journal article" date="2015" name="Genome Biol. Evol.">
        <title>Comparative Genomics of a Bacterivorous Green Alga Reveals Evolutionary Causalities and Consequences of Phago-Mixotrophic Mode of Nutrition.</title>
        <authorList>
            <person name="Burns J.A."/>
            <person name="Paasch A."/>
            <person name="Narechania A."/>
            <person name="Kim E."/>
        </authorList>
    </citation>
    <scope>NUCLEOTIDE SEQUENCE [LARGE SCALE GENOMIC DNA]</scope>
    <source>
        <strain evidence="3 4">PLY_AMNH</strain>
    </source>
</reference>
<dbReference type="PRINTS" id="PR00779">
    <property type="entry name" value="INSP3RECEPTR"/>
</dbReference>
<dbReference type="GO" id="GO:0005783">
    <property type="term" value="C:endoplasmic reticulum"/>
    <property type="evidence" value="ECO:0007669"/>
    <property type="project" value="InterPro"/>
</dbReference>
<dbReference type="SUPFAM" id="SSF82109">
    <property type="entry name" value="MIR domain"/>
    <property type="match status" value="2"/>
</dbReference>